<dbReference type="InterPro" id="IPR032675">
    <property type="entry name" value="LRR_dom_sf"/>
</dbReference>
<organism evidence="2 3">
    <name type="scientific">Artemisia annua</name>
    <name type="common">Sweet wormwood</name>
    <dbReference type="NCBI Taxonomy" id="35608"/>
    <lineage>
        <taxon>Eukaryota</taxon>
        <taxon>Viridiplantae</taxon>
        <taxon>Streptophyta</taxon>
        <taxon>Embryophyta</taxon>
        <taxon>Tracheophyta</taxon>
        <taxon>Spermatophyta</taxon>
        <taxon>Magnoliopsida</taxon>
        <taxon>eudicotyledons</taxon>
        <taxon>Gunneridae</taxon>
        <taxon>Pentapetalae</taxon>
        <taxon>asterids</taxon>
        <taxon>campanulids</taxon>
        <taxon>Asterales</taxon>
        <taxon>Asteraceae</taxon>
        <taxon>Asteroideae</taxon>
        <taxon>Anthemideae</taxon>
        <taxon>Artemisiinae</taxon>
        <taxon>Artemisia</taxon>
    </lineage>
</organism>
<dbReference type="PANTHER" id="PTHR36766">
    <property type="entry name" value="PLANT BROAD-SPECTRUM MILDEW RESISTANCE PROTEIN RPW8"/>
    <property type="match status" value="1"/>
</dbReference>
<dbReference type="Gene3D" id="3.80.10.10">
    <property type="entry name" value="Ribonuclease Inhibitor"/>
    <property type="match status" value="2"/>
</dbReference>
<dbReference type="Proteomes" id="UP000245207">
    <property type="component" value="Unassembled WGS sequence"/>
</dbReference>
<sequence>MLSPVLEKLEIHNCPKIILLDESLQHPLKHLTIMFCENLESVGSIQGLTSLQSLFIFECPSLLEIGDLHNQRCSLKNLTVKDCDKLTCLPGGFDCLVLLNDLYIGRFSKELHSFPSLSGIEKLGNHLNSLWLKGWEHWESLPEEIKHLNTLRDLWIEGFGVRELPMWLTNMSSIREIRFYDCMELDEESILKGAPREATRVVLNGKQIRG</sequence>
<accession>A0A2U1KAX2</accession>
<dbReference type="OrthoDB" id="1928346at2759"/>
<dbReference type="PANTHER" id="PTHR36766:SF64">
    <property type="entry name" value="OS12G0206100 PROTEIN"/>
    <property type="match status" value="1"/>
</dbReference>
<dbReference type="EMBL" id="PKPP01024755">
    <property type="protein sequence ID" value="PWA33897.1"/>
    <property type="molecule type" value="Genomic_DNA"/>
</dbReference>
<dbReference type="AlphaFoldDB" id="A0A2U1KAX2"/>
<evidence type="ECO:0000313" key="2">
    <source>
        <dbReference type="EMBL" id="PWA33897.1"/>
    </source>
</evidence>
<keyword evidence="3" id="KW-1185">Reference proteome</keyword>
<proteinExistence type="predicted"/>
<dbReference type="SUPFAM" id="SSF52058">
    <property type="entry name" value="L domain-like"/>
    <property type="match status" value="1"/>
</dbReference>
<gene>
    <name evidence="2" type="ORF">CTI12_AA624230</name>
</gene>
<dbReference type="GO" id="GO:0006952">
    <property type="term" value="P:defense response"/>
    <property type="evidence" value="ECO:0007669"/>
    <property type="project" value="UniProtKB-KW"/>
</dbReference>
<name>A0A2U1KAX2_ARTAN</name>
<evidence type="ECO:0000256" key="1">
    <source>
        <dbReference type="ARBA" id="ARBA00022821"/>
    </source>
</evidence>
<comment type="caution">
    <text evidence="2">The sequence shown here is derived from an EMBL/GenBank/DDBJ whole genome shotgun (WGS) entry which is preliminary data.</text>
</comment>
<evidence type="ECO:0000313" key="3">
    <source>
        <dbReference type="Proteomes" id="UP000245207"/>
    </source>
</evidence>
<keyword evidence="1" id="KW-0611">Plant defense</keyword>
<protein>
    <submittedName>
        <fullName evidence="2">Disease resistance protein RGA3</fullName>
    </submittedName>
</protein>
<reference evidence="2 3" key="1">
    <citation type="journal article" date="2018" name="Mol. Plant">
        <title>The genome of Artemisia annua provides insight into the evolution of Asteraceae family and artemisinin biosynthesis.</title>
        <authorList>
            <person name="Shen Q."/>
            <person name="Zhang L."/>
            <person name="Liao Z."/>
            <person name="Wang S."/>
            <person name="Yan T."/>
            <person name="Shi P."/>
            <person name="Liu M."/>
            <person name="Fu X."/>
            <person name="Pan Q."/>
            <person name="Wang Y."/>
            <person name="Lv Z."/>
            <person name="Lu X."/>
            <person name="Zhang F."/>
            <person name="Jiang W."/>
            <person name="Ma Y."/>
            <person name="Chen M."/>
            <person name="Hao X."/>
            <person name="Li L."/>
            <person name="Tang Y."/>
            <person name="Lv G."/>
            <person name="Zhou Y."/>
            <person name="Sun X."/>
            <person name="Brodelius P.E."/>
            <person name="Rose J.K.C."/>
            <person name="Tang K."/>
        </authorList>
    </citation>
    <scope>NUCLEOTIDE SEQUENCE [LARGE SCALE GENOMIC DNA]</scope>
    <source>
        <strain evidence="3">cv. Huhao1</strain>
        <tissue evidence="2">Leaf</tissue>
    </source>
</reference>